<dbReference type="InterPro" id="IPR036179">
    <property type="entry name" value="Ig-like_dom_sf"/>
</dbReference>
<dbReference type="GO" id="GO:0098609">
    <property type="term" value="P:cell-cell adhesion"/>
    <property type="evidence" value="ECO:0007669"/>
    <property type="project" value="TreeGrafter"/>
</dbReference>
<keyword evidence="7" id="KW-0812">Transmembrane</keyword>
<evidence type="ECO:0000256" key="7">
    <source>
        <dbReference type="SAM" id="Phobius"/>
    </source>
</evidence>
<keyword evidence="4" id="KW-0325">Glycoprotein</keyword>
<dbReference type="InterPro" id="IPR003598">
    <property type="entry name" value="Ig_sub2"/>
</dbReference>
<dbReference type="PROSITE" id="PS50835">
    <property type="entry name" value="IG_LIKE"/>
    <property type="match status" value="3"/>
</dbReference>
<dbReference type="Proteomes" id="UP001153269">
    <property type="component" value="Unassembled WGS sequence"/>
</dbReference>
<accession>A0A9N7UZ84</accession>
<evidence type="ECO:0000313" key="10">
    <source>
        <dbReference type="EMBL" id="CAB1442421.1"/>
    </source>
</evidence>
<feature type="compositionally biased region" description="Basic and acidic residues" evidence="6">
    <location>
        <begin position="500"/>
        <end position="514"/>
    </location>
</feature>
<keyword evidence="2 7" id="KW-0472">Membrane</keyword>
<name>A0A9N7UZ84_PLEPL</name>
<keyword evidence="3" id="KW-1015">Disulfide bond</keyword>
<evidence type="ECO:0000256" key="8">
    <source>
        <dbReference type="SAM" id="SignalP"/>
    </source>
</evidence>
<evidence type="ECO:0000259" key="9">
    <source>
        <dbReference type="PROSITE" id="PS50835"/>
    </source>
</evidence>
<protein>
    <recommendedName>
        <fullName evidence="9">Ig-like domain-containing protein</fullName>
    </recommendedName>
</protein>
<dbReference type="SUPFAM" id="SSF48726">
    <property type="entry name" value="Immunoglobulin"/>
    <property type="match status" value="2"/>
</dbReference>
<sequence>METLGTLVLLLLCLSASAVSGIGSKDTVLTAAPGSNIIIPSCHPVLYSHELQIQGVTPGDDGIYQCSWSSHPFPAPNNTVYSRYRLLVTSGPENVSLSIGRATPLSNGTLIVYRDSSVSFNCSGSSFPSQHLNLSFTGGSSSNVSLASGSGSWLSHTIENIQPSSQGLYSCRAHNNVSDRTVQKSHQLLVYYAPDRHPDCSWAPAADASHALFNCSWFGAYPTPTLRWVEDQGAHWKGHVFVTDTRDSLSLSLNRSLLSEGQTLRCMAKGFDPSGKEKSCSLTLKPPYPRGEPLVTALEGTSVTLTCTEDASIPPANTTWRKGLQQDAITPGSKYVLTEEGPAFKLTIHNLTKEDEGVFFCRSENPLDLRELEVGLTVRAPSAFTGAIVGIIIAALVVGLTFIVAKSLYSCRHRICLGGDFGQTEDDRREVMSLVDSDDDEQIFQDAVPRLPPLTNGNHMTLAQIHQIPSGEHEDVDPGDTSSQQQEDTEQTEQPGTQRNIERSDTADIPDRSARTQAPCPGFVCMDAGAPTYPEDGFKKRATPRRM</sequence>
<keyword evidence="11" id="KW-1185">Reference proteome</keyword>
<comment type="subcellular location">
    <subcellularLocation>
        <location evidence="1">Membrane</location>
        <topology evidence="1">Single-pass type I membrane protein</topology>
    </subcellularLocation>
</comment>
<evidence type="ECO:0000256" key="1">
    <source>
        <dbReference type="ARBA" id="ARBA00004479"/>
    </source>
</evidence>
<dbReference type="GO" id="GO:0005886">
    <property type="term" value="C:plasma membrane"/>
    <property type="evidence" value="ECO:0007669"/>
    <property type="project" value="TreeGrafter"/>
</dbReference>
<evidence type="ECO:0000256" key="4">
    <source>
        <dbReference type="ARBA" id="ARBA00023180"/>
    </source>
</evidence>
<feature type="chain" id="PRO_5040195568" description="Ig-like domain-containing protein" evidence="8">
    <location>
        <begin position="22"/>
        <end position="547"/>
    </location>
</feature>
<dbReference type="SMART" id="SM00408">
    <property type="entry name" value="IGc2"/>
    <property type="match status" value="2"/>
</dbReference>
<proteinExistence type="predicted"/>
<feature type="region of interest" description="Disordered" evidence="6">
    <location>
        <begin position="470"/>
        <end position="547"/>
    </location>
</feature>
<feature type="domain" description="Ig-like" evidence="9">
    <location>
        <begin position="198"/>
        <end position="283"/>
    </location>
</feature>
<keyword evidence="8" id="KW-0732">Signal</keyword>
<dbReference type="CDD" id="cd00096">
    <property type="entry name" value="Ig"/>
    <property type="match status" value="1"/>
</dbReference>
<dbReference type="PANTHER" id="PTHR11640">
    <property type="entry name" value="NEPHRIN"/>
    <property type="match status" value="1"/>
</dbReference>
<dbReference type="InterPro" id="IPR007110">
    <property type="entry name" value="Ig-like_dom"/>
</dbReference>
<organism evidence="10 11">
    <name type="scientific">Pleuronectes platessa</name>
    <name type="common">European plaice</name>
    <dbReference type="NCBI Taxonomy" id="8262"/>
    <lineage>
        <taxon>Eukaryota</taxon>
        <taxon>Metazoa</taxon>
        <taxon>Chordata</taxon>
        <taxon>Craniata</taxon>
        <taxon>Vertebrata</taxon>
        <taxon>Euteleostomi</taxon>
        <taxon>Actinopterygii</taxon>
        <taxon>Neopterygii</taxon>
        <taxon>Teleostei</taxon>
        <taxon>Neoteleostei</taxon>
        <taxon>Acanthomorphata</taxon>
        <taxon>Carangaria</taxon>
        <taxon>Pleuronectiformes</taxon>
        <taxon>Pleuronectoidei</taxon>
        <taxon>Pleuronectidae</taxon>
        <taxon>Pleuronectes</taxon>
    </lineage>
</organism>
<evidence type="ECO:0000313" key="11">
    <source>
        <dbReference type="Proteomes" id="UP001153269"/>
    </source>
</evidence>
<dbReference type="GO" id="GO:0007416">
    <property type="term" value="P:synapse assembly"/>
    <property type="evidence" value="ECO:0007669"/>
    <property type="project" value="TreeGrafter"/>
</dbReference>
<dbReference type="InterPro" id="IPR013783">
    <property type="entry name" value="Ig-like_fold"/>
</dbReference>
<dbReference type="EMBL" id="CADEAL010002846">
    <property type="protein sequence ID" value="CAB1442421.1"/>
    <property type="molecule type" value="Genomic_DNA"/>
</dbReference>
<dbReference type="PANTHER" id="PTHR11640:SF157">
    <property type="entry name" value="V-SET AND IMMUNOGLOBULIN DOMAIN-CONTAINING PROTEIN 10"/>
    <property type="match status" value="1"/>
</dbReference>
<comment type="caution">
    <text evidence="10">The sequence shown here is derived from an EMBL/GenBank/DDBJ whole genome shotgun (WGS) entry which is preliminary data.</text>
</comment>
<feature type="domain" description="Ig-like" evidence="9">
    <location>
        <begin position="92"/>
        <end position="183"/>
    </location>
</feature>
<feature type="transmembrane region" description="Helical" evidence="7">
    <location>
        <begin position="383"/>
        <end position="405"/>
    </location>
</feature>
<dbReference type="AlphaFoldDB" id="A0A9N7UZ84"/>
<dbReference type="InterPro" id="IPR003599">
    <property type="entry name" value="Ig_sub"/>
</dbReference>
<keyword evidence="7" id="KW-1133">Transmembrane helix</keyword>
<dbReference type="SMART" id="SM00409">
    <property type="entry name" value="IG"/>
    <property type="match status" value="3"/>
</dbReference>
<evidence type="ECO:0000256" key="6">
    <source>
        <dbReference type="SAM" id="MobiDB-lite"/>
    </source>
</evidence>
<dbReference type="InterPro" id="IPR051275">
    <property type="entry name" value="Cell_adhesion_signaling"/>
</dbReference>
<dbReference type="InterPro" id="IPR013098">
    <property type="entry name" value="Ig_I-set"/>
</dbReference>
<evidence type="ECO:0000256" key="3">
    <source>
        <dbReference type="ARBA" id="ARBA00023157"/>
    </source>
</evidence>
<reference evidence="10" key="1">
    <citation type="submission" date="2020-03" db="EMBL/GenBank/DDBJ databases">
        <authorList>
            <person name="Weist P."/>
        </authorList>
    </citation>
    <scope>NUCLEOTIDE SEQUENCE</scope>
</reference>
<feature type="signal peptide" evidence="8">
    <location>
        <begin position="1"/>
        <end position="21"/>
    </location>
</feature>
<evidence type="ECO:0000256" key="5">
    <source>
        <dbReference type="ARBA" id="ARBA00023319"/>
    </source>
</evidence>
<feature type="domain" description="Ig-like" evidence="9">
    <location>
        <begin position="289"/>
        <end position="377"/>
    </location>
</feature>
<keyword evidence="5" id="KW-0393">Immunoglobulin domain</keyword>
<dbReference type="Gene3D" id="2.60.40.10">
    <property type="entry name" value="Immunoglobulins"/>
    <property type="match status" value="2"/>
</dbReference>
<dbReference type="GO" id="GO:0050839">
    <property type="term" value="F:cell adhesion molecule binding"/>
    <property type="evidence" value="ECO:0007669"/>
    <property type="project" value="TreeGrafter"/>
</dbReference>
<dbReference type="GO" id="GO:0005911">
    <property type="term" value="C:cell-cell junction"/>
    <property type="evidence" value="ECO:0007669"/>
    <property type="project" value="TreeGrafter"/>
</dbReference>
<evidence type="ECO:0000256" key="2">
    <source>
        <dbReference type="ARBA" id="ARBA00023136"/>
    </source>
</evidence>
<gene>
    <name evidence="10" type="ORF">PLEPLA_LOCUS30091</name>
</gene>
<dbReference type="Pfam" id="PF07679">
    <property type="entry name" value="I-set"/>
    <property type="match status" value="1"/>
</dbReference>